<name>A0A7J6MZV1_PERCH</name>
<dbReference type="SMART" id="SM00443">
    <property type="entry name" value="G_patch"/>
    <property type="match status" value="1"/>
</dbReference>
<dbReference type="PROSITE" id="PS50174">
    <property type="entry name" value="G_PATCH"/>
    <property type="match status" value="1"/>
</dbReference>
<dbReference type="InterPro" id="IPR045211">
    <property type="entry name" value="TFP11/STIP/Ntr1"/>
</dbReference>
<evidence type="ECO:0000313" key="3">
    <source>
        <dbReference type="EMBL" id="KAF4677133.1"/>
    </source>
</evidence>
<keyword evidence="4" id="KW-1185">Reference proteome</keyword>
<organism evidence="3 4">
    <name type="scientific">Perkinsus chesapeaki</name>
    <name type="common">Clam parasite</name>
    <name type="synonym">Perkinsus andrewsi</name>
    <dbReference type="NCBI Taxonomy" id="330153"/>
    <lineage>
        <taxon>Eukaryota</taxon>
        <taxon>Sar</taxon>
        <taxon>Alveolata</taxon>
        <taxon>Perkinsozoa</taxon>
        <taxon>Perkinsea</taxon>
        <taxon>Perkinsida</taxon>
        <taxon>Perkinsidae</taxon>
        <taxon>Perkinsus</taxon>
    </lineage>
</organism>
<feature type="region of interest" description="Disordered" evidence="1">
    <location>
        <begin position="531"/>
        <end position="562"/>
    </location>
</feature>
<dbReference type="Proteomes" id="UP000591131">
    <property type="component" value="Unassembled WGS sequence"/>
</dbReference>
<dbReference type="InterPro" id="IPR032675">
    <property type="entry name" value="LRR_dom_sf"/>
</dbReference>
<feature type="compositionally biased region" description="Low complexity" evidence="1">
    <location>
        <begin position="801"/>
        <end position="820"/>
    </location>
</feature>
<evidence type="ECO:0000256" key="1">
    <source>
        <dbReference type="SAM" id="MobiDB-lite"/>
    </source>
</evidence>
<feature type="region of interest" description="Disordered" evidence="1">
    <location>
        <begin position="801"/>
        <end position="833"/>
    </location>
</feature>
<dbReference type="PANTHER" id="PTHR23329:SF16">
    <property type="entry name" value="G-PATCH DOMAIN-CONTAINING PROTEIN"/>
    <property type="match status" value="1"/>
</dbReference>
<dbReference type="PANTHER" id="PTHR23329">
    <property type="entry name" value="TUFTELIN-INTERACTING PROTEIN 11-RELATED"/>
    <property type="match status" value="1"/>
</dbReference>
<gene>
    <name evidence="3" type="primary">TFIP11</name>
    <name evidence="3" type="ORF">FOL47_003321</name>
</gene>
<protein>
    <submittedName>
        <fullName evidence="3">Tuftelin-interacting protein 11</fullName>
    </submittedName>
</protein>
<feature type="domain" description="G-patch" evidence="2">
    <location>
        <begin position="455"/>
        <end position="500"/>
    </location>
</feature>
<dbReference type="EMBL" id="JAAPAO010000020">
    <property type="protein sequence ID" value="KAF4677133.1"/>
    <property type="molecule type" value="Genomic_DNA"/>
</dbReference>
<dbReference type="GO" id="GO:0071008">
    <property type="term" value="C:U2-type post-mRNA release spliceosomal complex"/>
    <property type="evidence" value="ECO:0007669"/>
    <property type="project" value="TreeGrafter"/>
</dbReference>
<reference evidence="3 4" key="1">
    <citation type="submission" date="2020-04" db="EMBL/GenBank/DDBJ databases">
        <title>Perkinsus chesapeaki whole genome sequence.</title>
        <authorList>
            <person name="Bogema D.R."/>
        </authorList>
    </citation>
    <scope>NUCLEOTIDE SEQUENCE [LARGE SCALE GENOMIC DNA]</scope>
    <source>
        <strain evidence="3">ATCC PRA-425</strain>
    </source>
</reference>
<dbReference type="AlphaFoldDB" id="A0A7J6MZV1"/>
<dbReference type="Pfam" id="PF01585">
    <property type="entry name" value="G-patch"/>
    <property type="match status" value="1"/>
</dbReference>
<feature type="compositionally biased region" description="Acidic residues" evidence="1">
    <location>
        <begin position="327"/>
        <end position="338"/>
    </location>
</feature>
<feature type="region of interest" description="Disordered" evidence="1">
    <location>
        <begin position="322"/>
        <end position="443"/>
    </location>
</feature>
<feature type="compositionally biased region" description="Low complexity" evidence="1">
    <location>
        <begin position="732"/>
        <end position="741"/>
    </location>
</feature>
<feature type="compositionally biased region" description="Acidic residues" evidence="1">
    <location>
        <begin position="351"/>
        <end position="361"/>
    </location>
</feature>
<feature type="region of interest" description="Disordered" evidence="1">
    <location>
        <begin position="694"/>
        <end position="745"/>
    </location>
</feature>
<accession>A0A7J6MZV1</accession>
<dbReference type="Gene3D" id="3.80.10.10">
    <property type="entry name" value="Ribonuclease Inhibitor"/>
    <property type="match status" value="2"/>
</dbReference>
<evidence type="ECO:0000313" key="4">
    <source>
        <dbReference type="Proteomes" id="UP000591131"/>
    </source>
</evidence>
<dbReference type="InterPro" id="IPR000467">
    <property type="entry name" value="G_patch_dom"/>
</dbReference>
<evidence type="ECO:0000259" key="2">
    <source>
        <dbReference type="PROSITE" id="PS50174"/>
    </source>
</evidence>
<feature type="compositionally biased region" description="Basic and acidic residues" evidence="1">
    <location>
        <begin position="537"/>
        <end position="558"/>
    </location>
</feature>
<dbReference type="OrthoDB" id="444109at2759"/>
<sequence length="989" mass="105305">MLTPGQQQPTGHPCLPHPNEGRIMAIDMDGSMVMDFDGDIEELSMRAVLRRSPLHYGILHRLPQLSSLKLLDISRNRLNTIPLLPPGLEALHVSDNPLAGPVDLFYLGRLCHLDLTRCAITQMPRLPGGIRQLRLGLNHLEECDVTNLDSLESLDLHGCYKLRRVAYTKGVKWLSVAFTTITAISVGSRVDFLSVAGIKSAPLWTSLVEALTSLAHLRHLDASLAGIQDELGQRLVEALPSDGLNLLSLRGNPIGDGTIHTLARRIGCGEFPCLAAILLNGNSATVESIAALAQAVVGVHKTGRMLIEVDLFGGVRTRRRKGPDLIGEYDSDGSEDQSSDGGGDGSYPDSSPEDYDQDILESLEHTGLGSPMKRGSRRGRGAMGSSSGAAPKVAFVLGKKQPKQEAQEEGPAKEEQPMGPSFDPKFDLKQGMEPEGEDRNGTSINYMTKSEMKSKYGVGYAMLAKMGFKGGGLGKNEQGIANPIEVKVRRKNEALQDTGEKVNQDLFGHKAATRRVKGGASALDIINLAEGPPRPVEGNKERNEGWKKGSKKYREAQRRTTASKSVAFGDGLHQAPVPMTSRVIDMTGPMGPQVVGDLGAAVTAARERSEGPVHLGELRHNAVEMLKMQQEKVDDLVGRRAAIEASIERAKNDSEALPDKRDIEEDLRTTSALEAEVLLLLLMAIRMVSPLELMSNDSGGNEPPPPPLPSTSSTQQEEEDQAPSLSPLTEVPSSPAAAAATGSGGPVLATNVLGEGPSGVMMPSLERAAAASVVSTAAAAAPPLAVAPYGGSALVMNLASLQSSPKQQQQQPPLSRSPCSADLGGPDASKRDVVGSKAFDDANQRLILSLLGVDPDMVDAPSSEPVPVSATPAPSEEQPVDDSTADPAAVEVKSPTAKGEAPSSPIRPPTYEDRRCELLYKGDASMASSLRDKDRNDVVVSILEASTDDEGKSLDRVLSGIPKPRLHRIAATAIRCYHQKLSSKDSVIS</sequence>
<dbReference type="GO" id="GO:0000390">
    <property type="term" value="P:spliceosomal complex disassembly"/>
    <property type="evidence" value="ECO:0007669"/>
    <property type="project" value="InterPro"/>
</dbReference>
<feature type="compositionally biased region" description="Basic and acidic residues" evidence="1">
    <location>
        <begin position="402"/>
        <end position="416"/>
    </location>
</feature>
<dbReference type="SUPFAM" id="SSF52047">
    <property type="entry name" value="RNI-like"/>
    <property type="match status" value="1"/>
</dbReference>
<feature type="compositionally biased region" description="Basic and acidic residues" evidence="1">
    <location>
        <begin position="424"/>
        <end position="440"/>
    </location>
</feature>
<proteinExistence type="predicted"/>
<dbReference type="GO" id="GO:0003676">
    <property type="term" value="F:nucleic acid binding"/>
    <property type="evidence" value="ECO:0007669"/>
    <property type="project" value="InterPro"/>
</dbReference>
<feature type="region of interest" description="Disordered" evidence="1">
    <location>
        <begin position="858"/>
        <end position="914"/>
    </location>
</feature>
<comment type="caution">
    <text evidence="3">The sequence shown here is derived from an EMBL/GenBank/DDBJ whole genome shotgun (WGS) entry which is preliminary data.</text>
</comment>